<proteinExistence type="predicted"/>
<name>A0ABY9PSQ0_SERFO</name>
<evidence type="ECO:0000313" key="1">
    <source>
        <dbReference type="EMBL" id="WMT16481.1"/>
    </source>
</evidence>
<gene>
    <name evidence="1" type="ORF">RFB13_09230</name>
</gene>
<dbReference type="RefSeq" id="WP_309206335.1">
    <property type="nucleotide sequence ID" value="NZ_CP133586.1"/>
</dbReference>
<sequence length="557" mass="61568">MNRRDIFKTVSLSVLAAFGTNTFGTDSRKNNNHVASDDYKNINASSLKNKYSSPIVVSSRDELIEAQDYVKNFIKKRTEITLEKDFQPWVSEKTDIDLAFVTLVGHADGTVIDATGIPDVEGNYFIRFYNSRILDVGNLPNLGGTRMSGLLVRGPGRNSKVVARLFHSPEGSLGGFSMGAVTISEFGRGDVYQQNSYCISHFGTQIYRSGVHIDMPSGFSNYGENISYFGGTIATSAGIGVRNNNINGEVYLSGVSIDYVGRVLEANAGLIIVQGGHHEFNNKHNPLRLVPYFCGKEQSASIVMRDVTIMGFIKETLPVDAVVESTKGGGGIYFYCCKLMNLRTKDDSFKVGEGYFSAVDSRFLNGNGNFSVSVQQTQVENQLTDGDFSSDLNADWMICNSNDANLTELAVDHDNYTLQYIKLIDYKERALQLTKVTDSEKPASLFAIIPARRLQNYTYSLKIKGDDKAVGEVVVAAYFASVVFFNMEGVPNIKKRIQHGSSRLIDISLRNNDWSRVIQSPLKFQAPEWATHYMLVINISDMKAGSILLSDAMISSM</sequence>
<dbReference type="Proteomes" id="UP001235341">
    <property type="component" value="Chromosome"/>
</dbReference>
<reference evidence="1 2" key="1">
    <citation type="submission" date="2023-08" db="EMBL/GenBank/DDBJ databases">
        <title>Complete Genome and Methylome dissection of Serratia fonticola NEB369.</title>
        <authorList>
            <person name="Fomenkov A."/>
            <person name="Roberts R.D."/>
        </authorList>
    </citation>
    <scope>NUCLEOTIDE SEQUENCE [LARGE SCALE GENOMIC DNA]</scope>
    <source>
        <strain evidence="1 2">NEB369</strain>
    </source>
</reference>
<evidence type="ECO:0000313" key="2">
    <source>
        <dbReference type="Proteomes" id="UP001235341"/>
    </source>
</evidence>
<organism evidence="1 2">
    <name type="scientific">Serratia fonticola</name>
    <dbReference type="NCBI Taxonomy" id="47917"/>
    <lineage>
        <taxon>Bacteria</taxon>
        <taxon>Pseudomonadati</taxon>
        <taxon>Pseudomonadota</taxon>
        <taxon>Gammaproteobacteria</taxon>
        <taxon>Enterobacterales</taxon>
        <taxon>Yersiniaceae</taxon>
        <taxon>Serratia</taxon>
    </lineage>
</organism>
<keyword evidence="2" id="KW-1185">Reference proteome</keyword>
<protein>
    <submittedName>
        <fullName evidence="1">Uncharacterized protein</fullName>
    </submittedName>
</protein>
<accession>A0ABY9PSQ0</accession>
<dbReference type="EMBL" id="CP133586">
    <property type="protein sequence ID" value="WMT16481.1"/>
    <property type="molecule type" value="Genomic_DNA"/>
</dbReference>